<evidence type="ECO:0000313" key="1">
    <source>
        <dbReference type="EMBL" id="KAK7826954.1"/>
    </source>
</evidence>
<comment type="caution">
    <text evidence="1">The sequence shown here is derived from an EMBL/GenBank/DDBJ whole genome shotgun (WGS) entry which is preliminary data.</text>
</comment>
<evidence type="ECO:0000313" key="2">
    <source>
        <dbReference type="Proteomes" id="UP000237347"/>
    </source>
</evidence>
<keyword evidence="2" id="KW-1185">Reference proteome</keyword>
<dbReference type="Proteomes" id="UP000237347">
    <property type="component" value="Unassembled WGS sequence"/>
</dbReference>
<sequence>MFSGSSPYSWLVLRSINCSEVIFPIAGGIVPVRLFMRFHSARGIGPDRRLFDRSSSVISFKLPTSEGIEPKKKLELGQQANFPWNLSSENIVLKLQRGPLRLLWLRSKRVTSRNAVKLNWASVPLSLAPEMIISETAPVESQTMPFHLQRLVRLVEDHELRKEEGRRLFFHWIRAPACVAGDAMAWVLQYDVVFPVVAAWVVWQWWRSGSKSVVCGGGVVKAHGICPGDPVGDGGGGLAGRRLLSSLALDGCSPIGGGCSSSFAKLKGWPFPCFALMAPYNFFSSLAKVNFSVFSPERCIDAFHPIAKHRFTMEVKLINQEREVPFSGLRLQS</sequence>
<name>A0AAW0JJ36_QUESU</name>
<accession>A0AAW0JJ36</accession>
<organism evidence="1 2">
    <name type="scientific">Quercus suber</name>
    <name type="common">Cork oak</name>
    <dbReference type="NCBI Taxonomy" id="58331"/>
    <lineage>
        <taxon>Eukaryota</taxon>
        <taxon>Viridiplantae</taxon>
        <taxon>Streptophyta</taxon>
        <taxon>Embryophyta</taxon>
        <taxon>Tracheophyta</taxon>
        <taxon>Spermatophyta</taxon>
        <taxon>Magnoliopsida</taxon>
        <taxon>eudicotyledons</taxon>
        <taxon>Gunneridae</taxon>
        <taxon>Pentapetalae</taxon>
        <taxon>rosids</taxon>
        <taxon>fabids</taxon>
        <taxon>Fagales</taxon>
        <taxon>Fagaceae</taxon>
        <taxon>Quercus</taxon>
    </lineage>
</organism>
<protein>
    <submittedName>
        <fullName evidence="1">Uncharacterized protein</fullName>
    </submittedName>
</protein>
<proteinExistence type="predicted"/>
<dbReference type="AlphaFoldDB" id="A0AAW0JJ36"/>
<reference evidence="1 2" key="1">
    <citation type="journal article" date="2018" name="Sci. Data">
        <title>The draft genome sequence of cork oak.</title>
        <authorList>
            <person name="Ramos A.M."/>
            <person name="Usie A."/>
            <person name="Barbosa P."/>
            <person name="Barros P.M."/>
            <person name="Capote T."/>
            <person name="Chaves I."/>
            <person name="Simoes F."/>
            <person name="Abreu I."/>
            <person name="Carrasquinho I."/>
            <person name="Faro C."/>
            <person name="Guimaraes J.B."/>
            <person name="Mendonca D."/>
            <person name="Nobrega F."/>
            <person name="Rodrigues L."/>
            <person name="Saibo N.J.M."/>
            <person name="Varela M.C."/>
            <person name="Egas C."/>
            <person name="Matos J."/>
            <person name="Miguel C.M."/>
            <person name="Oliveira M.M."/>
            <person name="Ricardo C.P."/>
            <person name="Goncalves S."/>
        </authorList>
    </citation>
    <scope>NUCLEOTIDE SEQUENCE [LARGE SCALE GENOMIC DNA]</scope>
    <source>
        <strain evidence="2">cv. HL8</strain>
    </source>
</reference>
<dbReference type="EMBL" id="PKMF04000532">
    <property type="protein sequence ID" value="KAK7826954.1"/>
    <property type="molecule type" value="Genomic_DNA"/>
</dbReference>
<gene>
    <name evidence="1" type="ORF">CFP56_031579</name>
</gene>